<keyword evidence="1" id="KW-1133">Transmembrane helix</keyword>
<feature type="transmembrane region" description="Helical" evidence="1">
    <location>
        <begin position="123"/>
        <end position="142"/>
    </location>
</feature>
<accession>A0ABV3TPW2</accession>
<evidence type="ECO:0000259" key="2">
    <source>
        <dbReference type="SMART" id="SM00014"/>
    </source>
</evidence>
<comment type="caution">
    <text evidence="3">The sequence shown here is derived from an EMBL/GenBank/DDBJ whole genome shotgun (WGS) entry which is preliminary data.</text>
</comment>
<dbReference type="PANTHER" id="PTHR14969:SF13">
    <property type="entry name" value="AT30094P"/>
    <property type="match status" value="1"/>
</dbReference>
<dbReference type="EMBL" id="JBFRYC010000022">
    <property type="protein sequence ID" value="MEX1663648.1"/>
    <property type="molecule type" value="Genomic_DNA"/>
</dbReference>
<feature type="domain" description="Phosphatidic acid phosphatase type 2/haloperoxidase" evidence="2">
    <location>
        <begin position="54"/>
        <end position="163"/>
    </location>
</feature>
<evidence type="ECO:0000256" key="1">
    <source>
        <dbReference type="SAM" id="Phobius"/>
    </source>
</evidence>
<protein>
    <submittedName>
        <fullName evidence="3">Phosphatase PAP2 family protein</fullName>
    </submittedName>
</protein>
<feature type="transmembrane region" description="Helical" evidence="1">
    <location>
        <begin position="22"/>
        <end position="43"/>
    </location>
</feature>
<keyword evidence="4" id="KW-1185">Reference proteome</keyword>
<dbReference type="PANTHER" id="PTHR14969">
    <property type="entry name" value="SPHINGOSINE-1-PHOSPHATE PHOSPHOHYDROLASE"/>
    <property type="match status" value="1"/>
</dbReference>
<dbReference type="SUPFAM" id="SSF48317">
    <property type="entry name" value="Acid phosphatase/Vanadium-dependent haloperoxidase"/>
    <property type="match status" value="1"/>
</dbReference>
<feature type="transmembrane region" description="Helical" evidence="1">
    <location>
        <begin position="148"/>
        <end position="166"/>
    </location>
</feature>
<dbReference type="InterPro" id="IPR036938">
    <property type="entry name" value="PAP2/HPO_sf"/>
</dbReference>
<dbReference type="RefSeq" id="WP_368393148.1">
    <property type="nucleotide sequence ID" value="NZ_JBFRYC010000022.1"/>
</dbReference>
<dbReference type="Proteomes" id="UP001557465">
    <property type="component" value="Unassembled WGS sequence"/>
</dbReference>
<evidence type="ECO:0000313" key="4">
    <source>
        <dbReference type="Proteomes" id="UP001557465"/>
    </source>
</evidence>
<proteinExistence type="predicted"/>
<reference evidence="3 4" key="1">
    <citation type="journal article" date="2011" name="Int. J. Syst. Evol. Microbiol.">
        <title>Zhongshania antarctica gen. nov., sp. nov. and Zhongshania guokunii sp. nov., gammaproteobacteria respectively isolated from coastal attached (fast) ice and surface seawater of the Antarctic.</title>
        <authorList>
            <person name="Li H.J."/>
            <person name="Zhang X.Y."/>
            <person name="Chen C.X."/>
            <person name="Zhang Y.J."/>
            <person name="Gao Z.M."/>
            <person name="Yu Y."/>
            <person name="Chen X.L."/>
            <person name="Chen B."/>
            <person name="Zhang Y.Z."/>
        </authorList>
    </citation>
    <scope>NUCLEOTIDE SEQUENCE [LARGE SCALE GENOMIC DNA]</scope>
    <source>
        <strain evidence="3 4">15-R06ZXC-3</strain>
    </source>
</reference>
<name>A0ABV3TPW2_9RHOB</name>
<keyword evidence="1" id="KW-0472">Membrane</keyword>
<organism evidence="3 4">
    <name type="scientific">Thioclava arctica</name>
    <dbReference type="NCBI Taxonomy" id="3238301"/>
    <lineage>
        <taxon>Bacteria</taxon>
        <taxon>Pseudomonadati</taxon>
        <taxon>Pseudomonadota</taxon>
        <taxon>Alphaproteobacteria</taxon>
        <taxon>Rhodobacterales</taxon>
        <taxon>Paracoccaceae</taxon>
        <taxon>Thioclava</taxon>
    </lineage>
</organism>
<dbReference type="Pfam" id="PF01569">
    <property type="entry name" value="PAP2"/>
    <property type="match status" value="1"/>
</dbReference>
<dbReference type="InterPro" id="IPR000326">
    <property type="entry name" value="PAP2/HPO"/>
</dbReference>
<feature type="transmembrane region" description="Helical" evidence="1">
    <location>
        <begin position="55"/>
        <end position="77"/>
    </location>
</feature>
<keyword evidence="1" id="KW-0812">Transmembrane</keyword>
<dbReference type="Gene3D" id="1.20.144.10">
    <property type="entry name" value="Phosphatidic acid phosphatase type 2/haloperoxidase"/>
    <property type="match status" value="1"/>
</dbReference>
<evidence type="ECO:0000313" key="3">
    <source>
        <dbReference type="EMBL" id="MEX1663648.1"/>
    </source>
</evidence>
<sequence length="180" mass="19871">MDVAITQWINSFAGQNPLFDPIMIAITKVGVPFIVLMVVLQWWSREDRQHVRHVAICAGLAFLLGLAINQGVLLFIHRVRPYDAGMSHLLIAKSADWSFPSDHATASMSVAMTFALQKLPRRTLAFFAMAILVCLSRVYVGTHYLSDVLGGAATGIVAAIAVRLLYREDSKLDRFATSIL</sequence>
<gene>
    <name evidence="3" type="ORF">AB4874_18845</name>
</gene>
<dbReference type="SMART" id="SM00014">
    <property type="entry name" value="acidPPc"/>
    <property type="match status" value="1"/>
</dbReference>